<protein>
    <submittedName>
        <fullName evidence="2">Uncharacterized protein</fullName>
    </submittedName>
</protein>
<name>A0A926IJ47_9FIRM</name>
<dbReference type="AlphaFoldDB" id="A0A926IJ47"/>
<keyword evidence="1" id="KW-0812">Transmembrane</keyword>
<keyword evidence="1" id="KW-0472">Membrane</keyword>
<keyword evidence="1" id="KW-1133">Transmembrane helix</keyword>
<comment type="caution">
    <text evidence="2">The sequence shown here is derived from an EMBL/GenBank/DDBJ whole genome shotgun (WGS) entry which is preliminary data.</text>
</comment>
<evidence type="ECO:0000256" key="1">
    <source>
        <dbReference type="SAM" id="Phobius"/>
    </source>
</evidence>
<gene>
    <name evidence="2" type="ORF">H8707_01220</name>
</gene>
<accession>A0A926IJ47</accession>
<dbReference type="RefSeq" id="WP_262428326.1">
    <property type="nucleotide sequence ID" value="NZ_JACRTG010000003.1"/>
</dbReference>
<keyword evidence="3" id="KW-1185">Reference proteome</keyword>
<evidence type="ECO:0000313" key="2">
    <source>
        <dbReference type="EMBL" id="MBC8586860.1"/>
    </source>
</evidence>
<dbReference type="Proteomes" id="UP000601171">
    <property type="component" value="Unassembled WGS sequence"/>
</dbReference>
<feature type="transmembrane region" description="Helical" evidence="1">
    <location>
        <begin position="28"/>
        <end position="47"/>
    </location>
</feature>
<dbReference type="EMBL" id="JACRTG010000003">
    <property type="protein sequence ID" value="MBC8586860.1"/>
    <property type="molecule type" value="Genomic_DNA"/>
</dbReference>
<sequence length="73" mass="8232">MLYVIIIFLIISFIDLPNLIKKDSKKELIVVCSILCFGFILSSLYALGIDLPSPLVGIENFLKNILKLGYKDQ</sequence>
<evidence type="ECO:0000313" key="3">
    <source>
        <dbReference type="Proteomes" id="UP000601171"/>
    </source>
</evidence>
<proteinExistence type="predicted"/>
<reference evidence="2" key="1">
    <citation type="submission" date="2020-08" db="EMBL/GenBank/DDBJ databases">
        <title>Genome public.</title>
        <authorList>
            <person name="Liu C."/>
            <person name="Sun Q."/>
        </authorList>
    </citation>
    <scope>NUCLEOTIDE SEQUENCE</scope>
    <source>
        <strain evidence="2">BX21</strain>
    </source>
</reference>
<organism evidence="2 3">
    <name type="scientific">Paratissierella segnis</name>
    <dbReference type="NCBI Taxonomy" id="2763679"/>
    <lineage>
        <taxon>Bacteria</taxon>
        <taxon>Bacillati</taxon>
        <taxon>Bacillota</taxon>
        <taxon>Tissierellia</taxon>
        <taxon>Tissierellales</taxon>
        <taxon>Tissierellaceae</taxon>
        <taxon>Paratissierella</taxon>
    </lineage>
</organism>